<gene>
    <name evidence="1" type="ORF">L3X38_011456</name>
</gene>
<protein>
    <submittedName>
        <fullName evidence="1">Uncharacterized protein</fullName>
    </submittedName>
</protein>
<reference evidence="1 2" key="1">
    <citation type="journal article" date="2022" name="G3 (Bethesda)">
        <title>Whole-genome sequence and methylome profiling of the almond [Prunus dulcis (Mill.) D.A. Webb] cultivar 'Nonpareil'.</title>
        <authorList>
            <person name="D'Amico-Willman K.M."/>
            <person name="Ouma W.Z."/>
            <person name="Meulia T."/>
            <person name="Sideli G.M."/>
            <person name="Gradziel T.M."/>
            <person name="Fresnedo-Ramirez J."/>
        </authorList>
    </citation>
    <scope>NUCLEOTIDE SEQUENCE [LARGE SCALE GENOMIC DNA]</scope>
    <source>
        <strain evidence="1">Clone GOH B32 T37-40</strain>
    </source>
</reference>
<evidence type="ECO:0000313" key="1">
    <source>
        <dbReference type="EMBL" id="KAI5343580.1"/>
    </source>
</evidence>
<evidence type="ECO:0000313" key="2">
    <source>
        <dbReference type="Proteomes" id="UP001054821"/>
    </source>
</evidence>
<comment type="caution">
    <text evidence="1">The sequence shown here is derived from an EMBL/GenBank/DDBJ whole genome shotgun (WGS) entry which is preliminary data.</text>
</comment>
<accession>A0AAD4WHF2</accession>
<proteinExistence type="predicted"/>
<dbReference type="Proteomes" id="UP001054821">
    <property type="component" value="Chromosome 2"/>
</dbReference>
<sequence length="82" mass="9321">MDKAKQVTTSFPSHFMLSLKQIPTYEKEKEDMAMVSYSSVVRSLMYLMDTSNAKYGDLQSYANEMVKDSSVKGIVQHMGQLD</sequence>
<organism evidence="1 2">
    <name type="scientific">Prunus dulcis</name>
    <name type="common">Almond</name>
    <name type="synonym">Amygdalus dulcis</name>
    <dbReference type="NCBI Taxonomy" id="3755"/>
    <lineage>
        <taxon>Eukaryota</taxon>
        <taxon>Viridiplantae</taxon>
        <taxon>Streptophyta</taxon>
        <taxon>Embryophyta</taxon>
        <taxon>Tracheophyta</taxon>
        <taxon>Spermatophyta</taxon>
        <taxon>Magnoliopsida</taxon>
        <taxon>eudicotyledons</taxon>
        <taxon>Gunneridae</taxon>
        <taxon>Pentapetalae</taxon>
        <taxon>rosids</taxon>
        <taxon>fabids</taxon>
        <taxon>Rosales</taxon>
        <taxon>Rosaceae</taxon>
        <taxon>Amygdaloideae</taxon>
        <taxon>Amygdaleae</taxon>
        <taxon>Prunus</taxon>
    </lineage>
</organism>
<name>A0AAD4WHF2_PRUDU</name>
<dbReference type="EMBL" id="JAJFAZ020000002">
    <property type="protein sequence ID" value="KAI5343580.1"/>
    <property type="molecule type" value="Genomic_DNA"/>
</dbReference>
<keyword evidence="2" id="KW-1185">Reference proteome</keyword>
<dbReference type="AlphaFoldDB" id="A0AAD4WHF2"/>